<keyword evidence="4 6" id="KW-0251">Elongation factor</keyword>
<dbReference type="InterPro" id="IPR014039">
    <property type="entry name" value="Transl_elong_EFTs/EF1B_dimer"/>
</dbReference>
<reference evidence="11" key="1">
    <citation type="submission" date="2016-11" db="EMBL/GenBank/DDBJ databases">
        <title>Comparative genomic and phenotypic analysis of Granulibacter bethesdensis clinical isolates from patients with chronic granulomatous disease.</title>
        <authorList>
            <person name="Zarember K.A."/>
            <person name="Porcella S.F."/>
            <person name="Chu J."/>
            <person name="Ding L."/>
            <person name="Dahlstrom E."/>
            <person name="Barbian K."/>
            <person name="Martens C."/>
            <person name="Sykora L."/>
            <person name="Kramer S."/>
            <person name="Pettinato A.M."/>
            <person name="Hong H."/>
            <person name="Wald G."/>
            <person name="Berg L.J."/>
            <person name="Rogge L.S."/>
            <person name="Greenberg D.E."/>
            <person name="Falcone E.L."/>
            <person name="Neves J.F."/>
            <person name="Simoes M.J."/>
            <person name="Casal M."/>
            <person name="Rodriguez-Lopez F.C."/>
            <person name="Zelazny A."/>
            <person name="Gallin J.I."/>
            <person name="Holland S.M."/>
        </authorList>
    </citation>
    <scope>NUCLEOTIDE SEQUENCE [LARGE SCALE GENOMIC DNA]</scope>
    <source>
        <strain evidence="11">NIH9.1</strain>
    </source>
</reference>
<keyword evidence="3 6" id="KW-0963">Cytoplasm</keyword>
<evidence type="ECO:0000256" key="4">
    <source>
        <dbReference type="ARBA" id="ARBA00022768"/>
    </source>
</evidence>
<dbReference type="Gene3D" id="3.30.479.20">
    <property type="entry name" value="Elongation factor Ts, dimerisation domain"/>
    <property type="match status" value="2"/>
</dbReference>
<dbReference type="RefSeq" id="WP_072572580.1">
    <property type="nucleotide sequence ID" value="NZ_CP018191.1"/>
</dbReference>
<name>A0AAC9KE73_9PROT</name>
<evidence type="ECO:0000256" key="7">
    <source>
        <dbReference type="RuleBase" id="RU000642"/>
    </source>
</evidence>
<evidence type="ECO:0000256" key="8">
    <source>
        <dbReference type="RuleBase" id="RU000643"/>
    </source>
</evidence>
<dbReference type="FunFam" id="1.10.8.10:FF:000001">
    <property type="entry name" value="Elongation factor Ts"/>
    <property type="match status" value="1"/>
</dbReference>
<dbReference type="InterPro" id="IPR018101">
    <property type="entry name" value="Transl_elong_Ts_CS"/>
</dbReference>
<proteinExistence type="inferred from homology"/>
<comment type="similarity">
    <text evidence="1 6 7">Belongs to the EF-Ts family.</text>
</comment>
<evidence type="ECO:0000256" key="5">
    <source>
        <dbReference type="ARBA" id="ARBA00022917"/>
    </source>
</evidence>
<dbReference type="InterPro" id="IPR001816">
    <property type="entry name" value="Transl_elong_EFTs/EF1B"/>
</dbReference>
<evidence type="ECO:0000259" key="9">
    <source>
        <dbReference type="Pfam" id="PF00889"/>
    </source>
</evidence>
<dbReference type="PANTHER" id="PTHR11741">
    <property type="entry name" value="ELONGATION FACTOR TS"/>
    <property type="match status" value="1"/>
</dbReference>
<feature type="domain" description="Translation elongation factor EFTs/EF1B dimerisation" evidence="9">
    <location>
        <begin position="71"/>
        <end position="283"/>
    </location>
</feature>
<dbReference type="EMBL" id="CP018191">
    <property type="protein sequence ID" value="APH54578.1"/>
    <property type="molecule type" value="Genomic_DNA"/>
</dbReference>
<dbReference type="InterPro" id="IPR009060">
    <property type="entry name" value="UBA-like_sf"/>
</dbReference>
<dbReference type="HAMAP" id="MF_00050">
    <property type="entry name" value="EF_Ts"/>
    <property type="match status" value="1"/>
</dbReference>
<dbReference type="PROSITE" id="PS01127">
    <property type="entry name" value="EF_TS_2"/>
    <property type="match status" value="1"/>
</dbReference>
<dbReference type="PROSITE" id="PS01126">
    <property type="entry name" value="EF_TS_1"/>
    <property type="match status" value="1"/>
</dbReference>
<comment type="function">
    <text evidence="6 7">Associates with the EF-Tu.GDP complex and induces the exchange of GDP to GTP. It remains bound to the aminoacyl-tRNA.EF-Tu.GTP complex up to the GTP hydrolysis stage on the ribosome.</text>
</comment>
<dbReference type="GO" id="GO:0005737">
    <property type="term" value="C:cytoplasm"/>
    <property type="evidence" value="ECO:0007669"/>
    <property type="project" value="UniProtKB-SubCell"/>
</dbReference>
<dbReference type="SUPFAM" id="SSF46934">
    <property type="entry name" value="UBA-like"/>
    <property type="match status" value="1"/>
</dbReference>
<dbReference type="Gene3D" id="1.10.286.20">
    <property type="match status" value="1"/>
</dbReference>
<dbReference type="SUPFAM" id="SSF54713">
    <property type="entry name" value="Elongation factor Ts (EF-Ts), dimerisation domain"/>
    <property type="match status" value="2"/>
</dbReference>
<evidence type="ECO:0000313" key="11">
    <source>
        <dbReference type="Proteomes" id="UP000182373"/>
    </source>
</evidence>
<evidence type="ECO:0000256" key="6">
    <source>
        <dbReference type="HAMAP-Rule" id="MF_00050"/>
    </source>
</evidence>
<dbReference type="FunFam" id="1.10.286.20:FF:000001">
    <property type="entry name" value="Elongation factor Ts"/>
    <property type="match status" value="1"/>
</dbReference>
<protein>
    <recommendedName>
        <fullName evidence="2 6">Elongation factor Ts</fullName>
        <shortName evidence="6">EF-Ts</shortName>
    </recommendedName>
</protein>
<dbReference type="PANTHER" id="PTHR11741:SF0">
    <property type="entry name" value="ELONGATION FACTOR TS, MITOCHONDRIAL"/>
    <property type="match status" value="1"/>
</dbReference>
<keyword evidence="5 6" id="KW-0648">Protein biosynthesis</keyword>
<gene>
    <name evidence="6" type="primary">tsf</name>
    <name evidence="10" type="ORF">GbCGDNIH9_1278</name>
</gene>
<dbReference type="CDD" id="cd14275">
    <property type="entry name" value="UBA_EF-Ts"/>
    <property type="match status" value="1"/>
</dbReference>
<dbReference type="Proteomes" id="UP000182373">
    <property type="component" value="Chromosome"/>
</dbReference>
<sequence>MAEITAALVKELRETTGAGMMDCKKALSETNGDLEAAIDWLRKKGLSAAAKKSGRVAAEGLVGVASAPQKAAMVEINAETDFVARNELFQAFVTEAAKVALTVGEDVEAIKAAPYPGTERTVAEQLTHLVATIGENMNIRRARVLSVPQGVVASYIHSPVKPGLGKIGVLVAVESASEISALETLGRQVGMQVAAANPHSLDTDSVDPAALEREKAVLTEQARASGKPEAIIEKMVEGRIRKYYEEVVLLEQVWVHDGESRVKAIVKNAGAKLTGFARFQLGEGVEKGPESDFAAEVAAAAGLA</sequence>
<dbReference type="Gene3D" id="1.10.8.10">
    <property type="entry name" value="DNA helicase RuvA subunit, C-terminal domain"/>
    <property type="match status" value="1"/>
</dbReference>
<comment type="subcellular location">
    <subcellularLocation>
        <location evidence="6 8">Cytoplasm</location>
    </subcellularLocation>
</comment>
<dbReference type="AlphaFoldDB" id="A0AAC9KE73"/>
<dbReference type="NCBIfam" id="TIGR00116">
    <property type="entry name" value="tsf"/>
    <property type="match status" value="1"/>
</dbReference>
<dbReference type="InterPro" id="IPR036402">
    <property type="entry name" value="EF-Ts_dimer_sf"/>
</dbReference>
<feature type="region of interest" description="Involved in Mg(2+) ion dislocation from EF-Tu" evidence="6">
    <location>
        <begin position="80"/>
        <end position="83"/>
    </location>
</feature>
<dbReference type="GO" id="GO:0003746">
    <property type="term" value="F:translation elongation factor activity"/>
    <property type="evidence" value="ECO:0007669"/>
    <property type="project" value="UniProtKB-UniRule"/>
</dbReference>
<evidence type="ECO:0000256" key="1">
    <source>
        <dbReference type="ARBA" id="ARBA00005532"/>
    </source>
</evidence>
<accession>A0AAC9KE73</accession>
<organism evidence="10 11">
    <name type="scientific">Granulibacter bethesdensis</name>
    <dbReference type="NCBI Taxonomy" id="364410"/>
    <lineage>
        <taxon>Bacteria</taxon>
        <taxon>Pseudomonadati</taxon>
        <taxon>Pseudomonadota</taxon>
        <taxon>Alphaproteobacteria</taxon>
        <taxon>Acetobacterales</taxon>
        <taxon>Acetobacteraceae</taxon>
        <taxon>Granulibacter</taxon>
    </lineage>
</organism>
<evidence type="ECO:0000256" key="2">
    <source>
        <dbReference type="ARBA" id="ARBA00016956"/>
    </source>
</evidence>
<dbReference type="Pfam" id="PF00889">
    <property type="entry name" value="EF_TS"/>
    <property type="match status" value="1"/>
</dbReference>
<evidence type="ECO:0000256" key="3">
    <source>
        <dbReference type="ARBA" id="ARBA00022490"/>
    </source>
</evidence>
<evidence type="ECO:0000313" key="10">
    <source>
        <dbReference type="EMBL" id="APH54578.1"/>
    </source>
</evidence>